<protein>
    <submittedName>
        <fullName evidence="2">HTH_Tnp_Tc3_2 domain-containing protein</fullName>
    </submittedName>
</protein>
<dbReference type="Pfam" id="PF01498">
    <property type="entry name" value="HTH_Tnp_Tc3_2"/>
    <property type="match status" value="1"/>
</dbReference>
<evidence type="ECO:0000313" key="3">
    <source>
        <dbReference type="Proteomes" id="UP000887159"/>
    </source>
</evidence>
<proteinExistence type="predicted"/>
<dbReference type="AlphaFoldDB" id="A0A8X6SMW1"/>
<keyword evidence="3" id="KW-1185">Reference proteome</keyword>
<reference evidence="2" key="1">
    <citation type="submission" date="2020-08" db="EMBL/GenBank/DDBJ databases">
        <title>Multicomponent nature underlies the extraordinary mechanical properties of spider dragline silk.</title>
        <authorList>
            <person name="Kono N."/>
            <person name="Nakamura H."/>
            <person name="Mori M."/>
            <person name="Yoshida Y."/>
            <person name="Ohtoshi R."/>
            <person name="Malay A.D."/>
            <person name="Moran D.A.P."/>
            <person name="Tomita M."/>
            <person name="Numata K."/>
            <person name="Arakawa K."/>
        </authorList>
    </citation>
    <scope>NUCLEOTIDE SEQUENCE</scope>
</reference>
<comment type="caution">
    <text evidence="2">The sequence shown here is derived from an EMBL/GenBank/DDBJ whole genome shotgun (WGS) entry which is preliminary data.</text>
</comment>
<dbReference type="InterPro" id="IPR002492">
    <property type="entry name" value="Transposase_Tc1-like"/>
</dbReference>
<dbReference type="GO" id="GO:0015074">
    <property type="term" value="P:DNA integration"/>
    <property type="evidence" value="ECO:0007669"/>
    <property type="project" value="InterPro"/>
</dbReference>
<gene>
    <name evidence="2" type="primary">NCL1_51281</name>
    <name evidence="2" type="ORF">TNCV_2788051</name>
</gene>
<evidence type="ECO:0000313" key="2">
    <source>
        <dbReference type="EMBL" id="GFY16682.1"/>
    </source>
</evidence>
<name>A0A8X6SMW1_TRICX</name>
<sequence length="128" mass="14022">MEAELSARRVARQFGRSDCVSTASSGAIQAQVAPSLGAPVSSQTIRRRLVERHLGSWRPLRVLLLTPTHRRLRLEWTAAEGNQVVFSDANPDSISAVMTIVIVFRDLVVNASILPLIYSNTSLPQLMG</sequence>
<dbReference type="Proteomes" id="UP000887159">
    <property type="component" value="Unassembled WGS sequence"/>
</dbReference>
<accession>A0A8X6SMW1</accession>
<feature type="domain" description="Transposase Tc1-like" evidence="1">
    <location>
        <begin position="23"/>
        <end position="77"/>
    </location>
</feature>
<dbReference type="EMBL" id="BMAU01021340">
    <property type="protein sequence ID" value="GFY16682.1"/>
    <property type="molecule type" value="Genomic_DNA"/>
</dbReference>
<dbReference type="GO" id="GO:0003677">
    <property type="term" value="F:DNA binding"/>
    <property type="evidence" value="ECO:0007669"/>
    <property type="project" value="InterPro"/>
</dbReference>
<organism evidence="2 3">
    <name type="scientific">Trichonephila clavipes</name>
    <name type="common">Golden silk orbweaver</name>
    <name type="synonym">Nephila clavipes</name>
    <dbReference type="NCBI Taxonomy" id="2585209"/>
    <lineage>
        <taxon>Eukaryota</taxon>
        <taxon>Metazoa</taxon>
        <taxon>Ecdysozoa</taxon>
        <taxon>Arthropoda</taxon>
        <taxon>Chelicerata</taxon>
        <taxon>Arachnida</taxon>
        <taxon>Araneae</taxon>
        <taxon>Araneomorphae</taxon>
        <taxon>Entelegynae</taxon>
        <taxon>Araneoidea</taxon>
        <taxon>Nephilidae</taxon>
        <taxon>Trichonephila</taxon>
    </lineage>
</organism>
<evidence type="ECO:0000259" key="1">
    <source>
        <dbReference type="Pfam" id="PF01498"/>
    </source>
</evidence>
<dbReference type="GO" id="GO:0006313">
    <property type="term" value="P:DNA transposition"/>
    <property type="evidence" value="ECO:0007669"/>
    <property type="project" value="InterPro"/>
</dbReference>